<dbReference type="InterPro" id="IPR000600">
    <property type="entry name" value="ROK"/>
</dbReference>
<name>A0A6M7TE54_9HYPH</name>
<dbReference type="InterPro" id="IPR036390">
    <property type="entry name" value="WH_DNA-bd_sf"/>
</dbReference>
<dbReference type="PANTHER" id="PTHR18964:SF173">
    <property type="entry name" value="GLUCOKINASE"/>
    <property type="match status" value="1"/>
</dbReference>
<dbReference type="Proteomes" id="UP000275530">
    <property type="component" value="Unassembled WGS sequence"/>
</dbReference>
<gene>
    <name evidence="1" type="ORF">D3242_27200</name>
</gene>
<protein>
    <submittedName>
        <fullName evidence="1">ROK family protein</fullName>
    </submittedName>
</protein>
<dbReference type="SUPFAM" id="SSF46785">
    <property type="entry name" value="Winged helix' DNA-binding domain"/>
    <property type="match status" value="1"/>
</dbReference>
<dbReference type="Pfam" id="PF00480">
    <property type="entry name" value="ROK"/>
    <property type="match status" value="1"/>
</dbReference>
<dbReference type="Gene3D" id="3.30.420.40">
    <property type="match status" value="2"/>
</dbReference>
<dbReference type="PANTHER" id="PTHR18964">
    <property type="entry name" value="ROK (REPRESSOR, ORF, KINASE) FAMILY"/>
    <property type="match status" value="1"/>
</dbReference>
<dbReference type="InterPro" id="IPR043129">
    <property type="entry name" value="ATPase_NBD"/>
</dbReference>
<evidence type="ECO:0000313" key="2">
    <source>
        <dbReference type="Proteomes" id="UP000275530"/>
    </source>
</evidence>
<dbReference type="InterPro" id="IPR036388">
    <property type="entry name" value="WH-like_DNA-bd_sf"/>
</dbReference>
<comment type="caution">
    <text evidence="1">The sequence shown here is derived from an EMBL/GenBank/DDBJ whole genome shotgun (WGS) entry which is preliminary data.</text>
</comment>
<accession>A0A6M7TE54</accession>
<dbReference type="EMBL" id="QZXA01000012">
    <property type="protein sequence ID" value="RJT29967.1"/>
    <property type="molecule type" value="Genomic_DNA"/>
</dbReference>
<organism evidence="1 2">
    <name type="scientific">Mesorhizobium jarvisii</name>
    <dbReference type="NCBI Taxonomy" id="1777867"/>
    <lineage>
        <taxon>Bacteria</taxon>
        <taxon>Pseudomonadati</taxon>
        <taxon>Pseudomonadota</taxon>
        <taxon>Alphaproteobacteria</taxon>
        <taxon>Hyphomicrobiales</taxon>
        <taxon>Phyllobacteriaceae</taxon>
        <taxon>Mesorhizobium</taxon>
    </lineage>
</organism>
<sequence length="487" mass="50741">MYFSVLATKLGIASSESARPCWTTKERSAVGRTGLGRTAVADADRSGETGSPATTDRVKALEAERQSLVSLLNILRSSEPCTRLDLEREARLGRAVVTDRLSTLAAFGLVDEGGVGRSIGGRAPRLVRFRSEAARILVANIDGDTISLGLADLDGRLILEHYEDFDAASPAQALFDRLEALFKWSLGKDGAPLWAIGLGAPGSVEQRDSKSLAIPKLSAMPAWDEAKLLERLIHRFQAPVWVRGAVQMETMGELSALSAEASRDLLYVDLGSDITAGIVVDGRLHRGAQGIAGQIGHVYAGEPHKRICGCGNVGCLQTVAGCDAIAQAGLLAAEQGRSRLLGETLAATGTVTAADIGTAARLGDPFSADLLAQSGRLIGTVLATLANILNPSMIVLGGELSQTGDICLAAIREGIYGHAQPLISRDISIVHSRMGRSAGLVGAASVAVTELFAPAFLSEWIVSGTPLAHAGVANLLAAVEKTATTGG</sequence>
<dbReference type="AlphaFoldDB" id="A0A6M7TE54"/>
<dbReference type="SUPFAM" id="SSF53067">
    <property type="entry name" value="Actin-like ATPase domain"/>
    <property type="match status" value="2"/>
</dbReference>
<evidence type="ECO:0000313" key="1">
    <source>
        <dbReference type="EMBL" id="RJT29967.1"/>
    </source>
</evidence>
<dbReference type="Gene3D" id="1.10.10.10">
    <property type="entry name" value="Winged helix-like DNA-binding domain superfamily/Winged helix DNA-binding domain"/>
    <property type="match status" value="1"/>
</dbReference>
<keyword evidence="2" id="KW-1185">Reference proteome</keyword>
<reference evidence="1 2" key="1">
    <citation type="submission" date="2018-09" db="EMBL/GenBank/DDBJ databases">
        <title>Mesorhizobium carmichaelinearum sp. nov. isolated from Carmichaelinea spp. root nodules in New Zealand.</title>
        <authorList>
            <person name="De Meyer S.E."/>
        </authorList>
    </citation>
    <scope>NUCLEOTIDE SEQUENCE [LARGE SCALE GENOMIC DNA]</scope>
    <source>
        <strain evidence="1 2">LMG 28313</strain>
    </source>
</reference>
<proteinExistence type="predicted"/>